<protein>
    <submittedName>
        <fullName evidence="2">Uncharacterized protein</fullName>
    </submittedName>
</protein>
<gene>
    <name evidence="2" type="ORF">M9Y10_029380</name>
</gene>
<name>A0ABR2KP04_9EUKA</name>
<dbReference type="Proteomes" id="UP001470230">
    <property type="component" value="Unassembled WGS sequence"/>
</dbReference>
<proteinExistence type="predicted"/>
<dbReference type="EMBL" id="JAPFFF010000004">
    <property type="protein sequence ID" value="KAK8892157.1"/>
    <property type="molecule type" value="Genomic_DNA"/>
</dbReference>
<feature type="compositionally biased region" description="Polar residues" evidence="1">
    <location>
        <begin position="1"/>
        <end position="17"/>
    </location>
</feature>
<keyword evidence="3" id="KW-1185">Reference proteome</keyword>
<reference evidence="2 3" key="1">
    <citation type="submission" date="2024-04" db="EMBL/GenBank/DDBJ databases">
        <title>Tritrichomonas musculus Genome.</title>
        <authorList>
            <person name="Alves-Ferreira E."/>
            <person name="Grigg M."/>
            <person name="Lorenzi H."/>
            <person name="Galac M."/>
        </authorList>
    </citation>
    <scope>NUCLEOTIDE SEQUENCE [LARGE SCALE GENOMIC DNA]</scope>
    <source>
        <strain evidence="2 3">EAF2021</strain>
    </source>
</reference>
<feature type="compositionally biased region" description="Basic and acidic residues" evidence="1">
    <location>
        <begin position="55"/>
        <end position="71"/>
    </location>
</feature>
<evidence type="ECO:0000256" key="1">
    <source>
        <dbReference type="SAM" id="MobiDB-lite"/>
    </source>
</evidence>
<evidence type="ECO:0000313" key="3">
    <source>
        <dbReference type="Proteomes" id="UP001470230"/>
    </source>
</evidence>
<comment type="caution">
    <text evidence="2">The sequence shown here is derived from an EMBL/GenBank/DDBJ whole genome shotgun (WGS) entry which is preliminary data.</text>
</comment>
<organism evidence="2 3">
    <name type="scientific">Tritrichomonas musculus</name>
    <dbReference type="NCBI Taxonomy" id="1915356"/>
    <lineage>
        <taxon>Eukaryota</taxon>
        <taxon>Metamonada</taxon>
        <taxon>Parabasalia</taxon>
        <taxon>Tritrichomonadida</taxon>
        <taxon>Tritrichomonadidae</taxon>
        <taxon>Tritrichomonas</taxon>
    </lineage>
</organism>
<evidence type="ECO:0000313" key="2">
    <source>
        <dbReference type="EMBL" id="KAK8892157.1"/>
    </source>
</evidence>
<sequence length="227" mass="24978">MSLSDLTSYSSLNSHSPPNDDDKWVSDDPATIIKKPKPDNPAKDDELESMPKLPQETKMESSSSRRSDKSAKSSQSHKSTKPKKSVPQADTSESSQPIESDESSSQSSSKKSAHSSEKLPKKKGHGYSPQIQISLSGSKLAFANGVWQDVSEIGELVDKVHPIVQESISLKKRAELLVRLIAESEYESQLIQNEMNECDEVIKSLRKVLGEDDSTSQTATEEDDDDD</sequence>
<feature type="compositionally biased region" description="Low complexity" evidence="1">
    <location>
        <begin position="92"/>
        <end position="110"/>
    </location>
</feature>
<accession>A0ABR2KP04</accession>
<feature type="region of interest" description="Disordered" evidence="1">
    <location>
        <begin position="1"/>
        <end position="130"/>
    </location>
</feature>